<evidence type="ECO:0000313" key="2">
    <source>
        <dbReference type="Proteomes" id="UP001596025"/>
    </source>
</evidence>
<dbReference type="EMBL" id="JBHSGR010000001">
    <property type="protein sequence ID" value="MFC4691790.1"/>
    <property type="molecule type" value="Genomic_DNA"/>
</dbReference>
<organism evidence="1 2">
    <name type="scientific">Geodermatophilus arenarius</name>
    <dbReference type="NCBI Taxonomy" id="1137990"/>
    <lineage>
        <taxon>Bacteria</taxon>
        <taxon>Bacillati</taxon>
        <taxon>Actinomycetota</taxon>
        <taxon>Actinomycetes</taxon>
        <taxon>Geodermatophilales</taxon>
        <taxon>Geodermatophilaceae</taxon>
        <taxon>Geodermatophilus</taxon>
    </lineage>
</organism>
<proteinExistence type="predicted"/>
<keyword evidence="2" id="KW-1185">Reference proteome</keyword>
<dbReference type="InterPro" id="IPR046880">
    <property type="entry name" value="TPR-S"/>
</dbReference>
<protein>
    <submittedName>
        <fullName evidence="1">TRAFs-binding domain-containing protein</fullName>
    </submittedName>
</protein>
<reference evidence="2" key="1">
    <citation type="journal article" date="2019" name="Int. J. Syst. Evol. Microbiol.">
        <title>The Global Catalogue of Microorganisms (GCM) 10K type strain sequencing project: providing services to taxonomists for standard genome sequencing and annotation.</title>
        <authorList>
            <consortium name="The Broad Institute Genomics Platform"/>
            <consortium name="The Broad Institute Genome Sequencing Center for Infectious Disease"/>
            <person name="Wu L."/>
            <person name="Ma J."/>
        </authorList>
    </citation>
    <scope>NUCLEOTIDE SEQUENCE [LARGE SCALE GENOMIC DNA]</scope>
    <source>
        <strain evidence="2">CCUG 62763</strain>
    </source>
</reference>
<evidence type="ECO:0000313" key="1">
    <source>
        <dbReference type="EMBL" id="MFC4691790.1"/>
    </source>
</evidence>
<dbReference type="Pfam" id="PF20308">
    <property type="entry name" value="TPR-S"/>
    <property type="match status" value="1"/>
</dbReference>
<dbReference type="Proteomes" id="UP001596025">
    <property type="component" value="Unassembled WGS sequence"/>
</dbReference>
<name>A0ABV9LE57_9ACTN</name>
<sequence>MIIVYAGRRPSGEDGDFPASREPYLAERVERLLAGLQPTRLVGSAAAGSDVIILEAAARLGIPATVVVAGDVESFAAESVDDKPGWRSRFDAVLTSPGVSVEPLALSESGGDAYRAVTRRFIERAEELRQEAAAVGEDPALLGLLLSGGSRGDDDYTEDLGLQLEAAGHLVLRLDPKLGRDSSPIAFVAMPFGERKDPTRGLRRYNSDATWNRLLLPALLDGGYRAVRTDAEASRQLIDSRMVLDLIGADLVVADMATLNPNVFWELGVRHTARRQGTLVIAPARLSPPFDVRAVPVHPYGRDPGGVTDRQAVEGLRGLRDAIRSASAPQRHPHVPDSPVHAAVPELQLSGVPVGASHGTDWMERITVAAELRDGEKLLTLVAQLGYEDLTPSSRRALRVQAGLALVRLRRHADAIDVLRPAVDEDPSYDEEQLQQQFAHALVRARGREDDREARLLLAEHRLRVLDERHPDSGETLGLLGSAAKERARLRHLDGHDAAGELRLAAESYRRGFIADPLDHYPGVNAVTLLRLLGSRGEGTQREEDFAEARGLLPVVRFAVSRLGAPAEDVWAQATLGELALQAYFLMGDGCEEELEAAQRHYLLAAARATPQQLGSMAAQLEMMLIWGDPTEVVEPLLDLLRARM</sequence>
<accession>A0ABV9LE57</accession>
<gene>
    <name evidence="1" type="ORF">ACFO3M_00125</name>
</gene>
<comment type="caution">
    <text evidence="1">The sequence shown here is derived from an EMBL/GenBank/DDBJ whole genome shotgun (WGS) entry which is preliminary data.</text>
</comment>
<dbReference type="RefSeq" id="WP_387984765.1">
    <property type="nucleotide sequence ID" value="NZ_JBHSGR010000001.1"/>
</dbReference>